<organism evidence="1 2">
    <name type="scientific">Aspergillus pseudonomiae</name>
    <dbReference type="NCBI Taxonomy" id="1506151"/>
    <lineage>
        <taxon>Eukaryota</taxon>
        <taxon>Fungi</taxon>
        <taxon>Dikarya</taxon>
        <taxon>Ascomycota</taxon>
        <taxon>Pezizomycotina</taxon>
        <taxon>Eurotiomycetes</taxon>
        <taxon>Eurotiomycetidae</taxon>
        <taxon>Eurotiales</taxon>
        <taxon>Aspergillaceae</taxon>
        <taxon>Aspergillus</taxon>
        <taxon>Aspergillus subgen. Circumdati</taxon>
    </lineage>
</organism>
<sequence length="72" mass="7997">MVVAKIEGVVIKTFKISGFYSRVSGRDLPVLDLLKNTLSNVQELKAINSSTILEPLSQIMLPSLQRFEIGSY</sequence>
<dbReference type="AlphaFoldDB" id="A0A5N7DK54"/>
<dbReference type="GeneID" id="43676027"/>
<proteinExistence type="predicted"/>
<dbReference type="OrthoDB" id="4510091at2759"/>
<accession>A0A5N7DK54</accession>
<evidence type="ECO:0000313" key="2">
    <source>
        <dbReference type="Proteomes" id="UP000325579"/>
    </source>
</evidence>
<gene>
    <name evidence="1" type="ORF">BDV37DRAFT_84644</name>
</gene>
<keyword evidence="2" id="KW-1185">Reference proteome</keyword>
<name>A0A5N7DK54_9EURO</name>
<evidence type="ECO:0000313" key="1">
    <source>
        <dbReference type="EMBL" id="KAE8405938.1"/>
    </source>
</evidence>
<reference evidence="1 2" key="1">
    <citation type="submission" date="2019-04" db="EMBL/GenBank/DDBJ databases">
        <authorList>
            <consortium name="DOE Joint Genome Institute"/>
            <person name="Mondo S."/>
            <person name="Kjaerbolling I."/>
            <person name="Vesth T."/>
            <person name="Frisvad J.C."/>
            <person name="Nybo J.L."/>
            <person name="Theobald S."/>
            <person name="Kildgaard S."/>
            <person name="Isbrandt T."/>
            <person name="Kuo A."/>
            <person name="Sato A."/>
            <person name="Lyhne E.K."/>
            <person name="Kogle M.E."/>
            <person name="Wiebenga A."/>
            <person name="Kun R.S."/>
            <person name="Lubbers R.J."/>
            <person name="Makela M.R."/>
            <person name="Barry K."/>
            <person name="Chovatia M."/>
            <person name="Clum A."/>
            <person name="Daum C."/>
            <person name="Haridas S."/>
            <person name="He G."/>
            <person name="LaButti K."/>
            <person name="Lipzen A."/>
            <person name="Riley R."/>
            <person name="Salamov A."/>
            <person name="Simmons B.A."/>
            <person name="Magnuson J.K."/>
            <person name="Henrissat B."/>
            <person name="Mortensen U.H."/>
            <person name="Larsen T.O."/>
            <person name="Devries R.P."/>
            <person name="Grigoriev I.V."/>
            <person name="Machida M."/>
            <person name="Baker S.E."/>
            <person name="Andersen M.R."/>
            <person name="Cantor M.N."/>
            <person name="Hua S.X."/>
        </authorList>
    </citation>
    <scope>NUCLEOTIDE SEQUENCE [LARGE SCALE GENOMIC DNA]</scope>
    <source>
        <strain evidence="1 2">CBS 119388</strain>
    </source>
</reference>
<dbReference type="Proteomes" id="UP000325579">
    <property type="component" value="Unassembled WGS sequence"/>
</dbReference>
<dbReference type="EMBL" id="ML736757">
    <property type="protein sequence ID" value="KAE8405938.1"/>
    <property type="molecule type" value="Genomic_DNA"/>
</dbReference>
<dbReference type="RefSeq" id="XP_031943257.1">
    <property type="nucleotide sequence ID" value="XM_032091336.1"/>
</dbReference>
<protein>
    <submittedName>
        <fullName evidence="1">Uncharacterized protein</fullName>
    </submittedName>
</protein>